<feature type="compositionally biased region" description="Low complexity" evidence="1">
    <location>
        <begin position="36"/>
        <end position="49"/>
    </location>
</feature>
<sequence>MSSCVIPFWSLPIRQPLPRTANATSPSHLFDLHTASTKISSKETSSTRKNTQVPKMDITKMPKPQDLPNPSVPRTAMLLGRDFEKGTYHWEGPLGLPFETLPNTLYGVLKGWTEISTAADRPGPTLLPHMRGDEPTFYLLNPSTEEYRLVQYDDTLFQVVRKADGSQVVKIRRNLLLTVRENPAAPLEIMCVKRSPYALAAFRYGKVPFTRRLSID</sequence>
<dbReference type="OrthoDB" id="10505827at2759"/>
<evidence type="ECO:0000256" key="1">
    <source>
        <dbReference type="SAM" id="MobiDB-lite"/>
    </source>
</evidence>
<proteinExistence type="predicted"/>
<dbReference type="Proteomes" id="UP000182658">
    <property type="component" value="Unassembled WGS sequence"/>
</dbReference>
<feature type="region of interest" description="Disordered" evidence="1">
    <location>
        <begin position="36"/>
        <end position="71"/>
    </location>
</feature>
<dbReference type="EMBL" id="KV875094">
    <property type="protein sequence ID" value="OIW33101.1"/>
    <property type="molecule type" value="Genomic_DNA"/>
</dbReference>
<name>A0A1J7J0T7_9PEZI</name>
<reference evidence="2 3" key="1">
    <citation type="submission" date="2016-10" db="EMBL/GenBank/DDBJ databases">
        <title>Draft genome sequence of Coniochaeta ligniaria NRRL30616, a lignocellulolytic fungus for bioabatement of inhibitors in plant biomass hydrolysates.</title>
        <authorList>
            <consortium name="DOE Joint Genome Institute"/>
            <person name="Jimenez D.J."/>
            <person name="Hector R.E."/>
            <person name="Riley R."/>
            <person name="Sun H."/>
            <person name="Grigoriev I.V."/>
            <person name="Van Elsas J.D."/>
            <person name="Nichols N.N."/>
        </authorList>
    </citation>
    <scope>NUCLEOTIDE SEQUENCE [LARGE SCALE GENOMIC DNA]</scope>
    <source>
        <strain evidence="2 3">NRRL 30616</strain>
    </source>
</reference>
<protein>
    <submittedName>
        <fullName evidence="2">Uncharacterized protein</fullName>
    </submittedName>
</protein>
<keyword evidence="3" id="KW-1185">Reference proteome</keyword>
<evidence type="ECO:0000313" key="2">
    <source>
        <dbReference type="EMBL" id="OIW33101.1"/>
    </source>
</evidence>
<organism evidence="2 3">
    <name type="scientific">Coniochaeta ligniaria NRRL 30616</name>
    <dbReference type="NCBI Taxonomy" id="1408157"/>
    <lineage>
        <taxon>Eukaryota</taxon>
        <taxon>Fungi</taxon>
        <taxon>Dikarya</taxon>
        <taxon>Ascomycota</taxon>
        <taxon>Pezizomycotina</taxon>
        <taxon>Sordariomycetes</taxon>
        <taxon>Sordariomycetidae</taxon>
        <taxon>Coniochaetales</taxon>
        <taxon>Coniochaetaceae</taxon>
        <taxon>Coniochaeta</taxon>
    </lineage>
</organism>
<evidence type="ECO:0000313" key="3">
    <source>
        <dbReference type="Proteomes" id="UP000182658"/>
    </source>
</evidence>
<accession>A0A1J7J0T7</accession>
<dbReference type="InParanoid" id="A0A1J7J0T7"/>
<gene>
    <name evidence="2" type="ORF">CONLIGDRAFT_640256</name>
</gene>
<dbReference type="AlphaFoldDB" id="A0A1J7J0T7"/>